<reference evidence="2 3" key="1">
    <citation type="submission" date="2022-01" db="EMBL/GenBank/DDBJ databases">
        <authorList>
            <person name="Xiong W."/>
            <person name="Schranz E."/>
        </authorList>
    </citation>
    <scope>NUCLEOTIDE SEQUENCE [LARGE SCALE GENOMIC DNA]</scope>
</reference>
<accession>A0AAU9M034</accession>
<gene>
    <name evidence="2" type="ORF">LVIROSA_LOCUS7018</name>
</gene>
<keyword evidence="1" id="KW-0472">Membrane</keyword>
<comment type="caution">
    <text evidence="2">The sequence shown here is derived from an EMBL/GenBank/DDBJ whole genome shotgun (WGS) entry which is preliminary data.</text>
</comment>
<keyword evidence="1" id="KW-0812">Transmembrane</keyword>
<evidence type="ECO:0000256" key="1">
    <source>
        <dbReference type="SAM" id="Phobius"/>
    </source>
</evidence>
<dbReference type="EMBL" id="CAKMRJ010000352">
    <property type="protein sequence ID" value="CAH1419495.1"/>
    <property type="molecule type" value="Genomic_DNA"/>
</dbReference>
<organism evidence="2 3">
    <name type="scientific">Lactuca virosa</name>
    <dbReference type="NCBI Taxonomy" id="75947"/>
    <lineage>
        <taxon>Eukaryota</taxon>
        <taxon>Viridiplantae</taxon>
        <taxon>Streptophyta</taxon>
        <taxon>Embryophyta</taxon>
        <taxon>Tracheophyta</taxon>
        <taxon>Spermatophyta</taxon>
        <taxon>Magnoliopsida</taxon>
        <taxon>eudicotyledons</taxon>
        <taxon>Gunneridae</taxon>
        <taxon>Pentapetalae</taxon>
        <taxon>asterids</taxon>
        <taxon>campanulids</taxon>
        <taxon>Asterales</taxon>
        <taxon>Asteraceae</taxon>
        <taxon>Cichorioideae</taxon>
        <taxon>Cichorieae</taxon>
        <taxon>Lactucinae</taxon>
        <taxon>Lactuca</taxon>
    </lineage>
</organism>
<sequence length="69" mass="7939">MLRVWQNNYNIVWDCNHYFKNSFLSGNTLLSPSVHILAISSLIGLVLSFHQKSVKLQENKEFLCAHHGP</sequence>
<keyword evidence="1" id="KW-1133">Transmembrane helix</keyword>
<evidence type="ECO:0000313" key="2">
    <source>
        <dbReference type="EMBL" id="CAH1419495.1"/>
    </source>
</evidence>
<evidence type="ECO:0000313" key="3">
    <source>
        <dbReference type="Proteomes" id="UP001157418"/>
    </source>
</evidence>
<keyword evidence="3" id="KW-1185">Reference proteome</keyword>
<name>A0AAU9M034_9ASTR</name>
<proteinExistence type="predicted"/>
<protein>
    <submittedName>
        <fullName evidence="2">Uncharacterized protein</fullName>
    </submittedName>
</protein>
<feature type="transmembrane region" description="Helical" evidence="1">
    <location>
        <begin position="29"/>
        <end position="50"/>
    </location>
</feature>
<dbReference type="Proteomes" id="UP001157418">
    <property type="component" value="Unassembled WGS sequence"/>
</dbReference>
<dbReference type="AlphaFoldDB" id="A0AAU9M034"/>